<reference evidence="16" key="1">
    <citation type="submission" date="2016-06" db="EMBL/GenBank/DDBJ databases">
        <authorList>
            <person name="Nascimento L."/>
            <person name="Pereira R.V."/>
            <person name="Martins L.F."/>
            <person name="Quaggio R.B."/>
            <person name="Silva A.M."/>
            <person name="Setubal J.C."/>
        </authorList>
    </citation>
    <scope>NUCLEOTIDE SEQUENCE [LARGE SCALE GENOMIC DNA]</scope>
</reference>
<dbReference type="PANTHER" id="PTHR43783:SF2">
    <property type="entry name" value="UDP-N-ACETYLGLUCOSAMINE 1-CARBOXYVINYLTRANSFERASE 2"/>
    <property type="match status" value="1"/>
</dbReference>
<keyword evidence="5 13" id="KW-0808">Transferase</keyword>
<feature type="binding site" evidence="13">
    <location>
        <position position="305"/>
    </location>
    <ligand>
        <name>UDP-N-acetyl-alpha-D-glucosamine</name>
        <dbReference type="ChEBI" id="CHEBI:57705"/>
    </ligand>
</feature>
<evidence type="ECO:0000256" key="5">
    <source>
        <dbReference type="ARBA" id="ARBA00022679"/>
    </source>
</evidence>
<proteinExistence type="inferred from homology"/>
<keyword evidence="7 13" id="KW-0573">Peptidoglycan synthesis</keyword>
<dbReference type="PANTHER" id="PTHR43783">
    <property type="entry name" value="UDP-N-ACETYLGLUCOSAMINE 1-CARBOXYVINYLTRANSFERASE"/>
    <property type="match status" value="1"/>
</dbReference>
<feature type="modified residue" description="2-(S-cysteinyl)pyruvic acid O-phosphothioketal" evidence="13">
    <location>
        <position position="116"/>
    </location>
</feature>
<dbReference type="InterPro" id="IPR050068">
    <property type="entry name" value="MurA_subfamily"/>
</dbReference>
<dbReference type="EC" id="2.5.1.7" evidence="13"/>
<dbReference type="GO" id="GO:0051301">
    <property type="term" value="P:cell division"/>
    <property type="evidence" value="ECO:0007669"/>
    <property type="project" value="UniProtKB-KW"/>
</dbReference>
<protein>
    <recommendedName>
        <fullName evidence="13">UDP-N-acetylglucosamine 1-carboxyvinyltransferase</fullName>
        <ecNumber evidence="13">2.5.1.7</ecNumber>
    </recommendedName>
    <alternativeName>
        <fullName evidence="13">Enoylpyruvate transferase</fullName>
    </alternativeName>
    <alternativeName>
        <fullName evidence="13">UDP-N-acetylglucosamine enolpyruvyl transferase</fullName>
        <shortName evidence="13">EPT</shortName>
    </alternativeName>
</protein>
<evidence type="ECO:0000256" key="1">
    <source>
        <dbReference type="ARBA" id="ARBA00004496"/>
    </source>
</evidence>
<dbReference type="FunFam" id="3.65.10.10:FF:000001">
    <property type="entry name" value="UDP-N-acetylglucosamine 1-carboxyvinyltransferase"/>
    <property type="match status" value="1"/>
</dbReference>
<dbReference type="GO" id="GO:0008360">
    <property type="term" value="P:regulation of cell shape"/>
    <property type="evidence" value="ECO:0007669"/>
    <property type="project" value="UniProtKB-KW"/>
</dbReference>
<comment type="similarity">
    <text evidence="11 13">Belongs to the EPSP synthase family. MurA subfamily.</text>
</comment>
<evidence type="ECO:0000256" key="3">
    <source>
        <dbReference type="ARBA" id="ARBA00022490"/>
    </source>
</evidence>
<feature type="active site" description="Proton donor" evidence="13">
    <location>
        <position position="116"/>
    </location>
</feature>
<name>A0A1Y3PIW2_9BACI</name>
<dbReference type="NCBIfam" id="TIGR01072">
    <property type="entry name" value="murA"/>
    <property type="match status" value="1"/>
</dbReference>
<sequence length="426" mass="45458">MDRLVIRGGVPLKGSISISGSKNSAVALMPAALLADSPVILDQVPQIQDVHTYRLLLENLGARVERTGSMLQIDPSKLGNQPLPNGLVKRLRASYYLMGVLLARFGEAIVGLPGGCALGPRPIDQHIKGFQALGAEVAFDDGCLRLVGKRLTGTRIYLDVVSVGATINLMLAAVLAKGTTILEHAAKEPEVVDLATLLNAMGARITGAGTDVIKIEGVKYLKGCRHDVIPDRVEAGTYLIAAAATGGEVCLENIIPEHLDAVLAKLREMGAQVEWDAERVQLVASGRTLRQVDVKTLPYPGFPTDLQQPFTVLLTQAEGISMVTDNIFASRFKHVEELLRMGASIQIEGRTAVVRGRTPLTGTRVQASDLRAGAAMVIAGLVAEGVTEVANPGHLDRGYERLEQKFAALGADMRRLRSQSADGEDS</sequence>
<evidence type="ECO:0000256" key="12">
    <source>
        <dbReference type="ARBA" id="ARBA00047527"/>
    </source>
</evidence>
<dbReference type="HAMAP" id="MF_00111">
    <property type="entry name" value="MurA"/>
    <property type="match status" value="1"/>
</dbReference>
<dbReference type="GO" id="GO:0008760">
    <property type="term" value="F:UDP-N-acetylglucosamine 1-carboxyvinyltransferase activity"/>
    <property type="evidence" value="ECO:0007669"/>
    <property type="project" value="UniProtKB-UniRule"/>
</dbReference>
<dbReference type="Pfam" id="PF00275">
    <property type="entry name" value="EPSP_synthase"/>
    <property type="match status" value="1"/>
</dbReference>
<dbReference type="UniPathway" id="UPA00219"/>
<evidence type="ECO:0000256" key="2">
    <source>
        <dbReference type="ARBA" id="ARBA00004752"/>
    </source>
</evidence>
<dbReference type="InterPro" id="IPR013792">
    <property type="entry name" value="RNA3'P_cycl/enolpyr_Trfase_a/b"/>
</dbReference>
<gene>
    <name evidence="13" type="primary">murA</name>
    <name evidence="15" type="ORF">BAA01_10020</name>
</gene>
<dbReference type="InterPro" id="IPR036968">
    <property type="entry name" value="Enolpyruvate_Tfrase_sf"/>
</dbReference>
<evidence type="ECO:0000259" key="14">
    <source>
        <dbReference type="Pfam" id="PF00275"/>
    </source>
</evidence>
<keyword evidence="10 13" id="KW-0670">Pyruvate</keyword>
<dbReference type="EMBL" id="LZRT01000113">
    <property type="protein sequence ID" value="OUM85038.1"/>
    <property type="molecule type" value="Genomic_DNA"/>
</dbReference>
<comment type="subcellular location">
    <subcellularLocation>
        <location evidence="1 13">Cytoplasm</location>
    </subcellularLocation>
</comment>
<comment type="function">
    <text evidence="13">Cell wall formation. Adds enolpyruvyl to UDP-N-acetylglucosamine.</text>
</comment>
<organism evidence="15 16">
    <name type="scientific">Bacillus thermozeamaize</name>
    <dbReference type="NCBI Taxonomy" id="230954"/>
    <lineage>
        <taxon>Bacteria</taxon>
        <taxon>Bacillati</taxon>
        <taxon>Bacillota</taxon>
        <taxon>Bacilli</taxon>
        <taxon>Bacillales</taxon>
        <taxon>Bacillaceae</taxon>
        <taxon>Bacillus</taxon>
    </lineage>
</organism>
<accession>A0A1Y3PIW2</accession>
<comment type="catalytic activity">
    <reaction evidence="12 13">
        <text>phosphoenolpyruvate + UDP-N-acetyl-alpha-D-glucosamine = UDP-N-acetyl-3-O-(1-carboxyvinyl)-alpha-D-glucosamine + phosphate</text>
        <dbReference type="Rhea" id="RHEA:18681"/>
        <dbReference type="ChEBI" id="CHEBI:43474"/>
        <dbReference type="ChEBI" id="CHEBI:57705"/>
        <dbReference type="ChEBI" id="CHEBI:58702"/>
        <dbReference type="ChEBI" id="CHEBI:68483"/>
        <dbReference type="EC" id="2.5.1.7"/>
    </reaction>
</comment>
<comment type="caution">
    <text evidence="13">Lacks conserved residue(s) required for the propagation of feature annotation.</text>
</comment>
<comment type="caution">
    <text evidence="15">The sequence shown here is derived from an EMBL/GenBank/DDBJ whole genome shotgun (WGS) entry which is preliminary data.</text>
</comment>
<keyword evidence="8 13" id="KW-0131">Cell cycle</keyword>
<dbReference type="InterPro" id="IPR005750">
    <property type="entry name" value="UDP_GlcNAc_COvinyl_MurA"/>
</dbReference>
<keyword evidence="9 13" id="KW-0961">Cell wall biogenesis/degradation</keyword>
<feature type="binding site" evidence="13">
    <location>
        <begin position="22"/>
        <end position="23"/>
    </location>
    <ligand>
        <name>phosphoenolpyruvate</name>
        <dbReference type="ChEBI" id="CHEBI:58702"/>
    </ligand>
</feature>
<feature type="binding site" evidence="13">
    <location>
        <position position="92"/>
    </location>
    <ligand>
        <name>UDP-N-acetyl-alpha-D-glucosamine</name>
        <dbReference type="ChEBI" id="CHEBI:57705"/>
    </ligand>
</feature>
<dbReference type="GO" id="GO:0009252">
    <property type="term" value="P:peptidoglycan biosynthetic process"/>
    <property type="evidence" value="ECO:0007669"/>
    <property type="project" value="UniProtKB-UniRule"/>
</dbReference>
<dbReference type="NCBIfam" id="NF006873">
    <property type="entry name" value="PRK09369.1"/>
    <property type="match status" value="1"/>
</dbReference>
<dbReference type="Gene3D" id="3.65.10.10">
    <property type="entry name" value="Enolpyruvate transferase domain"/>
    <property type="match status" value="2"/>
</dbReference>
<evidence type="ECO:0000256" key="9">
    <source>
        <dbReference type="ARBA" id="ARBA00023316"/>
    </source>
</evidence>
<keyword evidence="4 13" id="KW-0132">Cell division</keyword>
<keyword evidence="3 13" id="KW-0963">Cytoplasm</keyword>
<dbReference type="Proteomes" id="UP000196475">
    <property type="component" value="Unassembled WGS sequence"/>
</dbReference>
<dbReference type="AlphaFoldDB" id="A0A1Y3PIW2"/>
<dbReference type="SUPFAM" id="SSF55205">
    <property type="entry name" value="EPT/RTPC-like"/>
    <property type="match status" value="1"/>
</dbReference>
<evidence type="ECO:0000313" key="15">
    <source>
        <dbReference type="EMBL" id="OUM85038.1"/>
    </source>
</evidence>
<dbReference type="GO" id="GO:0005737">
    <property type="term" value="C:cytoplasm"/>
    <property type="evidence" value="ECO:0007669"/>
    <property type="project" value="UniProtKB-SubCell"/>
</dbReference>
<dbReference type="CDD" id="cd01555">
    <property type="entry name" value="UdpNAET"/>
    <property type="match status" value="1"/>
</dbReference>
<evidence type="ECO:0000256" key="7">
    <source>
        <dbReference type="ARBA" id="ARBA00022984"/>
    </source>
</evidence>
<evidence type="ECO:0000256" key="13">
    <source>
        <dbReference type="HAMAP-Rule" id="MF_00111"/>
    </source>
</evidence>
<evidence type="ECO:0000313" key="16">
    <source>
        <dbReference type="Proteomes" id="UP000196475"/>
    </source>
</evidence>
<evidence type="ECO:0000256" key="6">
    <source>
        <dbReference type="ARBA" id="ARBA00022960"/>
    </source>
</evidence>
<dbReference type="InterPro" id="IPR001986">
    <property type="entry name" value="Enolpyruvate_Tfrase_dom"/>
</dbReference>
<evidence type="ECO:0000256" key="11">
    <source>
        <dbReference type="ARBA" id="ARBA00038367"/>
    </source>
</evidence>
<keyword evidence="6 13" id="KW-0133">Cell shape</keyword>
<evidence type="ECO:0000256" key="10">
    <source>
        <dbReference type="ARBA" id="ARBA00023317"/>
    </source>
</evidence>
<feature type="domain" description="Enolpyruvate transferase" evidence="14">
    <location>
        <begin position="7"/>
        <end position="405"/>
    </location>
</feature>
<feature type="binding site" evidence="13">
    <location>
        <position position="327"/>
    </location>
    <ligand>
        <name>UDP-N-acetyl-alpha-D-glucosamine</name>
        <dbReference type="ChEBI" id="CHEBI:57705"/>
    </ligand>
</feature>
<feature type="binding site" evidence="13">
    <location>
        <begin position="121"/>
        <end position="125"/>
    </location>
    <ligand>
        <name>UDP-N-acetyl-alpha-D-glucosamine</name>
        <dbReference type="ChEBI" id="CHEBI:57705"/>
    </ligand>
</feature>
<evidence type="ECO:0000256" key="4">
    <source>
        <dbReference type="ARBA" id="ARBA00022618"/>
    </source>
</evidence>
<dbReference type="GO" id="GO:0071555">
    <property type="term" value="P:cell wall organization"/>
    <property type="evidence" value="ECO:0007669"/>
    <property type="project" value="UniProtKB-KW"/>
</dbReference>
<comment type="pathway">
    <text evidence="2 13">Cell wall biogenesis; peptidoglycan biosynthesis.</text>
</comment>
<dbReference type="NCBIfam" id="NF009470">
    <property type="entry name" value="PRK12830.1"/>
    <property type="match status" value="1"/>
</dbReference>
<dbReference type="GO" id="GO:0019277">
    <property type="term" value="P:UDP-N-acetylgalactosamine biosynthetic process"/>
    <property type="evidence" value="ECO:0007669"/>
    <property type="project" value="InterPro"/>
</dbReference>
<evidence type="ECO:0000256" key="8">
    <source>
        <dbReference type="ARBA" id="ARBA00023306"/>
    </source>
</evidence>